<accession>A0AAD5UA97</accession>
<keyword evidence="2" id="KW-1185">Reference proteome</keyword>
<proteinExistence type="predicted"/>
<dbReference type="AlphaFoldDB" id="A0AAD5UA97"/>
<organism evidence="1 2">
    <name type="scientific">Boothiomyces macroporosus</name>
    <dbReference type="NCBI Taxonomy" id="261099"/>
    <lineage>
        <taxon>Eukaryota</taxon>
        <taxon>Fungi</taxon>
        <taxon>Fungi incertae sedis</taxon>
        <taxon>Chytridiomycota</taxon>
        <taxon>Chytridiomycota incertae sedis</taxon>
        <taxon>Chytridiomycetes</taxon>
        <taxon>Rhizophydiales</taxon>
        <taxon>Terramycetaceae</taxon>
        <taxon>Boothiomyces</taxon>
    </lineage>
</organism>
<dbReference type="EMBL" id="JADGKB010000141">
    <property type="protein sequence ID" value="KAJ3252443.1"/>
    <property type="molecule type" value="Genomic_DNA"/>
</dbReference>
<dbReference type="Proteomes" id="UP001210925">
    <property type="component" value="Unassembled WGS sequence"/>
</dbReference>
<dbReference type="InterPro" id="IPR036514">
    <property type="entry name" value="SGNH_hydro_sf"/>
</dbReference>
<comment type="caution">
    <text evidence="1">The sequence shown here is derived from an EMBL/GenBank/DDBJ whole genome shotgun (WGS) entry which is preliminary data.</text>
</comment>
<name>A0AAD5UA97_9FUNG</name>
<reference evidence="1" key="1">
    <citation type="submission" date="2020-05" db="EMBL/GenBank/DDBJ databases">
        <title>Phylogenomic resolution of chytrid fungi.</title>
        <authorList>
            <person name="Stajich J.E."/>
            <person name="Amses K."/>
            <person name="Simmons R."/>
            <person name="Seto K."/>
            <person name="Myers J."/>
            <person name="Bonds A."/>
            <person name="Quandt C.A."/>
            <person name="Barry K."/>
            <person name="Liu P."/>
            <person name="Grigoriev I."/>
            <person name="Longcore J.E."/>
            <person name="James T.Y."/>
        </authorList>
    </citation>
    <scope>NUCLEOTIDE SEQUENCE</scope>
    <source>
        <strain evidence="1">PLAUS21</strain>
    </source>
</reference>
<protein>
    <submittedName>
        <fullName evidence="1">Uncharacterized protein</fullName>
    </submittedName>
</protein>
<gene>
    <name evidence="1" type="ORF">HK103_001562</name>
</gene>
<evidence type="ECO:0000313" key="1">
    <source>
        <dbReference type="EMBL" id="KAJ3252443.1"/>
    </source>
</evidence>
<sequence length="314" mass="35409">MPVLNALSGKRTLFKVITDDPYTVNTDSLPISPTQYFGLFHGVQATFLKATINHFHSAYPERSIIYLSGDSSLDNKHWIDGDVETPESYRNVLEPAIMKPDVSFNIMSVIPDTLVVNTAVEATTIADRDNGLLESDCLIRDNIKSNDILVTSIGGNDIALRPTLLTKLNLLMLVYLNSMFALTNYPNLCFGTPYFKRLLGTKVQKYLERLTAKTKPKTIYICMIYYPDEQEDGGWADRVLQFLNYNKNPAKVQKVIETLYLQATCNIKIEGTKVIPVPLYEAMNGKDTNDYVQRVEPSSIGGRKIAELLKKYME</sequence>
<evidence type="ECO:0000313" key="2">
    <source>
        <dbReference type="Proteomes" id="UP001210925"/>
    </source>
</evidence>
<dbReference type="Gene3D" id="3.40.50.1110">
    <property type="entry name" value="SGNH hydrolase"/>
    <property type="match status" value="1"/>
</dbReference>